<gene>
    <name evidence="4" type="ORF">Fot_02607</name>
</gene>
<dbReference type="EMBL" id="JBFOLJ010000001">
    <property type="protein sequence ID" value="KAL2557868.1"/>
    <property type="molecule type" value="Genomic_DNA"/>
</dbReference>
<evidence type="ECO:0000313" key="5">
    <source>
        <dbReference type="Proteomes" id="UP001604277"/>
    </source>
</evidence>
<proteinExistence type="inferred from homology"/>
<accession>A0ABD1XAE9</accession>
<dbReference type="PROSITE" id="PS50985">
    <property type="entry name" value="GRAS"/>
    <property type="match status" value="1"/>
</dbReference>
<keyword evidence="5" id="KW-1185">Reference proteome</keyword>
<evidence type="ECO:0000313" key="4">
    <source>
        <dbReference type="EMBL" id="KAL2557868.1"/>
    </source>
</evidence>
<comment type="caution">
    <text evidence="3">Lacks conserved residue(s) required for the propagation of feature annotation.</text>
</comment>
<feature type="short sequence motif" description="VHIID" evidence="3">
    <location>
        <begin position="241"/>
        <end position="245"/>
    </location>
</feature>
<feature type="region of interest" description="SAW" evidence="3">
    <location>
        <begin position="421"/>
        <end position="506"/>
    </location>
</feature>
<dbReference type="InterPro" id="IPR005202">
    <property type="entry name" value="TF_GRAS"/>
</dbReference>
<comment type="similarity">
    <text evidence="3">Belongs to the GRAS family.</text>
</comment>
<reference evidence="5" key="1">
    <citation type="submission" date="2024-07" db="EMBL/GenBank/DDBJ databases">
        <title>Two chromosome-level genome assemblies of Korean endemic species Abeliophyllum distichum and Forsythia ovata (Oleaceae).</title>
        <authorList>
            <person name="Jang H."/>
        </authorList>
    </citation>
    <scope>NUCLEOTIDE SEQUENCE [LARGE SCALE GENOMIC DNA]</scope>
</reference>
<evidence type="ECO:0000256" key="2">
    <source>
        <dbReference type="ARBA" id="ARBA00023163"/>
    </source>
</evidence>
<dbReference type="AlphaFoldDB" id="A0ABD1XAE9"/>
<comment type="caution">
    <text evidence="4">The sequence shown here is derived from an EMBL/GenBank/DDBJ whole genome shotgun (WGS) entry which is preliminary data.</text>
</comment>
<dbReference type="Proteomes" id="UP001604277">
    <property type="component" value="Unassembled WGS sequence"/>
</dbReference>
<keyword evidence="1" id="KW-0805">Transcription regulation</keyword>
<keyword evidence="2" id="KW-0804">Transcription</keyword>
<name>A0ABD1XAE9_9LAMI</name>
<evidence type="ECO:0000256" key="3">
    <source>
        <dbReference type="PROSITE-ProRule" id="PRU01191"/>
    </source>
</evidence>
<protein>
    <submittedName>
        <fullName evidence="4">DELLA protein RGL2</fullName>
    </submittedName>
</protein>
<sequence>MIQSDVLLPPWSTFNSTYSNLDHNSLYDPDMDFCMADDLDFSSSFTSSDVSSEVSRNLYVPTMFSGGFFELQNLWDEIQITSPTEGLESISSGEIEGVDGWLNASSDTEENVTSELPVSENSMDMLFTYPGDELEIDNQLSLHHLLRAYGEAMENGQKELSTEIVKSINKKSNPWGTTMERLAFNLFQSKESEGEYLRQELSKNFMKAFMVFYQSFPYGKFAHFTANSAILQAVPDDAKTIHIVDFDVGEGIQWPPVFEAISQKGKSLRFTSIKLEDKCICSQWDFEGTKKWLYDHARQSGLKLQIEETSIEDLASGLTRIKKTGPGEEWLVFNCMIRLPHMARRRKRSRVTDFLKVAKELLANGGASAGIVTFADGEAQDSSRTYLGYSSFFDKLLMHYETLFESLEQHFHAHLAEARTAMETLFLAPYMCPLAWPQDWEESTQGFDLPITSLEGQKLSQESLIEAKQIVNERESSYKVEIAGEQEHEMVLEWKGIPLVRVSTWI</sequence>
<dbReference type="Pfam" id="PF03514">
    <property type="entry name" value="GRAS"/>
    <property type="match status" value="1"/>
</dbReference>
<evidence type="ECO:0000256" key="1">
    <source>
        <dbReference type="ARBA" id="ARBA00023015"/>
    </source>
</evidence>
<organism evidence="4 5">
    <name type="scientific">Forsythia ovata</name>
    <dbReference type="NCBI Taxonomy" id="205694"/>
    <lineage>
        <taxon>Eukaryota</taxon>
        <taxon>Viridiplantae</taxon>
        <taxon>Streptophyta</taxon>
        <taxon>Embryophyta</taxon>
        <taxon>Tracheophyta</taxon>
        <taxon>Spermatophyta</taxon>
        <taxon>Magnoliopsida</taxon>
        <taxon>eudicotyledons</taxon>
        <taxon>Gunneridae</taxon>
        <taxon>Pentapetalae</taxon>
        <taxon>asterids</taxon>
        <taxon>lamiids</taxon>
        <taxon>Lamiales</taxon>
        <taxon>Oleaceae</taxon>
        <taxon>Forsythieae</taxon>
        <taxon>Forsythia</taxon>
    </lineage>
</organism>
<dbReference type="PANTHER" id="PTHR31636">
    <property type="entry name" value="OSJNBA0084A10.13 PROTEIN-RELATED"/>
    <property type="match status" value="1"/>
</dbReference>
<feature type="region of interest" description="Leucine repeat II (LRII)" evidence="3">
    <location>
        <begin position="288"/>
        <end position="320"/>
    </location>
</feature>